<dbReference type="PANTHER" id="PTHR12849:SF0">
    <property type="entry name" value="LARIAT DEBRANCHING ENZYME"/>
    <property type="match status" value="1"/>
</dbReference>
<evidence type="ECO:0000256" key="1">
    <source>
        <dbReference type="SAM" id="MobiDB-lite"/>
    </source>
</evidence>
<dbReference type="SUPFAM" id="SSF56300">
    <property type="entry name" value="Metallo-dependent phosphatases"/>
    <property type="match status" value="1"/>
</dbReference>
<dbReference type="GO" id="GO:0005634">
    <property type="term" value="C:nucleus"/>
    <property type="evidence" value="ECO:0007669"/>
    <property type="project" value="TreeGrafter"/>
</dbReference>
<accession>A0A139AFR3</accession>
<dbReference type="GO" id="GO:0008419">
    <property type="term" value="F:RNA lariat debranching enzyme activity"/>
    <property type="evidence" value="ECO:0007669"/>
    <property type="project" value="TreeGrafter"/>
</dbReference>
<dbReference type="Proteomes" id="UP000070544">
    <property type="component" value="Unassembled WGS sequence"/>
</dbReference>
<keyword evidence="4" id="KW-1185">Reference proteome</keyword>
<name>A0A139AFR3_GONPJ</name>
<feature type="compositionally biased region" description="Basic and acidic residues" evidence="1">
    <location>
        <begin position="242"/>
        <end position="258"/>
    </location>
</feature>
<dbReference type="AlphaFoldDB" id="A0A139AFR3"/>
<protein>
    <recommendedName>
        <fullName evidence="2">Lariat debranching enzyme C-terminal domain-containing protein</fullName>
    </recommendedName>
</protein>
<dbReference type="GO" id="GO:0000398">
    <property type="term" value="P:mRNA splicing, via spliceosome"/>
    <property type="evidence" value="ECO:0007669"/>
    <property type="project" value="TreeGrafter"/>
</dbReference>
<dbReference type="InterPro" id="IPR029052">
    <property type="entry name" value="Metallo-depent_PP-like"/>
</dbReference>
<dbReference type="OrthoDB" id="407609at2759"/>
<dbReference type="InterPro" id="IPR004843">
    <property type="entry name" value="Calcineurin-like_PHP"/>
</dbReference>
<dbReference type="STRING" id="1344416.A0A139AFR3"/>
<dbReference type="Pfam" id="PF00149">
    <property type="entry name" value="Metallophos"/>
    <property type="match status" value="1"/>
</dbReference>
<reference evidence="3 4" key="1">
    <citation type="journal article" date="2015" name="Genome Biol. Evol.">
        <title>Phylogenomic analyses indicate that early fungi evolved digesting cell walls of algal ancestors of land plants.</title>
        <authorList>
            <person name="Chang Y."/>
            <person name="Wang S."/>
            <person name="Sekimoto S."/>
            <person name="Aerts A.L."/>
            <person name="Choi C."/>
            <person name="Clum A."/>
            <person name="LaButti K.M."/>
            <person name="Lindquist E.A."/>
            <person name="Yee Ngan C."/>
            <person name="Ohm R.A."/>
            <person name="Salamov A.A."/>
            <person name="Grigoriev I.V."/>
            <person name="Spatafora J.W."/>
            <person name="Berbee M.L."/>
        </authorList>
    </citation>
    <scope>NUCLEOTIDE SEQUENCE [LARGE SCALE GENOMIC DNA]</scope>
    <source>
        <strain evidence="3 4">JEL478</strain>
    </source>
</reference>
<dbReference type="OMA" id="DWPNGVE"/>
<dbReference type="Pfam" id="PF05011">
    <property type="entry name" value="DBR1"/>
    <property type="match status" value="1"/>
</dbReference>
<dbReference type="SMART" id="SM01124">
    <property type="entry name" value="DBR1"/>
    <property type="match status" value="1"/>
</dbReference>
<feature type="region of interest" description="Disordered" evidence="1">
    <location>
        <begin position="235"/>
        <end position="260"/>
    </location>
</feature>
<evidence type="ECO:0000313" key="3">
    <source>
        <dbReference type="EMBL" id="KXS15539.1"/>
    </source>
</evidence>
<sequence>MRIAVTGCVHGNLDLVYSAVSALEDPVDLLLVSGDVETIRSPSDLPSVAGPKWHRHLGDFYAYYSGAKVAPVMTILIGGNHEASDYLWELHHGGWVAPNMYYLGGAGVVRFRGLRIAGWSGIYGERDYSCGNFEGHPVTGTDRISCFHTREFDKWRWLMVREPVDIFLSHDWPTGIAHHGDKETLLAKRPTFEPDISSGRLGSAPARSVLDTLRPAYWFASHMHVRFGAVVHHGAEDSGTQDGEHAEEGNADEGRDVEGVPEWTTARAMAGRGTAKTKFLALDKCLPGRSFLQAVTVPDSSTAGQPGPTPPTFPTQSIASGDAPAASADLHYDLEWLAIVRATESYRSFAKDVEPLPNSTTDEFQARLREAKEWVRSTLISSTGTDVLGIPLSFRHTAPPFTPPPDVPGKKATAKKSASDFGADVAPSQAYLNSQTAAFCEMVGIANGLNPGGVQG</sequence>
<dbReference type="PANTHER" id="PTHR12849">
    <property type="entry name" value="RNA LARIAT DEBRANCHING ENZYME"/>
    <property type="match status" value="1"/>
</dbReference>
<proteinExistence type="predicted"/>
<gene>
    <name evidence="3" type="ORF">M427DRAFT_123497</name>
</gene>
<dbReference type="InterPro" id="IPR007708">
    <property type="entry name" value="DBR1_C"/>
</dbReference>
<dbReference type="EMBL" id="KQ965761">
    <property type="protein sequence ID" value="KXS15539.1"/>
    <property type="molecule type" value="Genomic_DNA"/>
</dbReference>
<evidence type="ECO:0000259" key="2">
    <source>
        <dbReference type="SMART" id="SM01124"/>
    </source>
</evidence>
<feature type="domain" description="Lariat debranching enzyme C-terminal" evidence="2">
    <location>
        <begin position="269"/>
        <end position="449"/>
    </location>
</feature>
<evidence type="ECO:0000313" key="4">
    <source>
        <dbReference type="Proteomes" id="UP000070544"/>
    </source>
</evidence>
<organism evidence="3 4">
    <name type="scientific">Gonapodya prolifera (strain JEL478)</name>
    <name type="common">Monoblepharis prolifera</name>
    <dbReference type="NCBI Taxonomy" id="1344416"/>
    <lineage>
        <taxon>Eukaryota</taxon>
        <taxon>Fungi</taxon>
        <taxon>Fungi incertae sedis</taxon>
        <taxon>Chytridiomycota</taxon>
        <taxon>Chytridiomycota incertae sedis</taxon>
        <taxon>Monoblepharidomycetes</taxon>
        <taxon>Monoblepharidales</taxon>
        <taxon>Gonapodyaceae</taxon>
        <taxon>Gonapodya</taxon>
    </lineage>
</organism>